<dbReference type="EMBL" id="MBRJ01000048">
    <property type="protein sequence ID" value="OHX42908.1"/>
    <property type="molecule type" value="Genomic_DNA"/>
</dbReference>
<accession>A0ABX3CLT5</accession>
<organism evidence="1 2">
    <name type="scientific">Cytobacillus oceanisediminis</name>
    <dbReference type="NCBI Taxonomy" id="665099"/>
    <lineage>
        <taxon>Bacteria</taxon>
        <taxon>Bacillati</taxon>
        <taxon>Bacillota</taxon>
        <taxon>Bacilli</taxon>
        <taxon>Bacillales</taxon>
        <taxon>Bacillaceae</taxon>
        <taxon>Cytobacillus</taxon>
    </lineage>
</organism>
<evidence type="ECO:0000313" key="1">
    <source>
        <dbReference type="EMBL" id="OHX42908.1"/>
    </source>
</evidence>
<gene>
    <name evidence="1" type="ORF">BBV17_26685</name>
</gene>
<name>A0ABX3CLT5_9BACI</name>
<evidence type="ECO:0000313" key="2">
    <source>
        <dbReference type="Proteomes" id="UP000180194"/>
    </source>
</evidence>
<protein>
    <submittedName>
        <fullName evidence="1">Uncharacterized protein</fullName>
    </submittedName>
</protein>
<reference evidence="1 2" key="1">
    <citation type="submission" date="2016-07" db="EMBL/GenBank/DDBJ databases">
        <title>Bacillus oceanisediminis whole genome.</title>
        <authorList>
            <person name="Pal Y."/>
            <person name="Verma A."/>
            <person name="Mual P."/>
            <person name="Srinivasan K."/>
        </authorList>
    </citation>
    <scope>NUCLEOTIDE SEQUENCE [LARGE SCALE GENOMIC DNA]</scope>
    <source>
        <strain evidence="1 2">Bhandara28</strain>
    </source>
</reference>
<comment type="caution">
    <text evidence="1">The sequence shown here is derived from an EMBL/GenBank/DDBJ whole genome shotgun (WGS) entry which is preliminary data.</text>
</comment>
<dbReference type="RefSeq" id="WP_071159330.1">
    <property type="nucleotide sequence ID" value="NZ_MBRJ01000048.1"/>
</dbReference>
<dbReference type="Proteomes" id="UP000180194">
    <property type="component" value="Unassembled WGS sequence"/>
</dbReference>
<keyword evidence="2" id="KW-1185">Reference proteome</keyword>
<sequence length="227" mass="26815">MAEIWIVEEPVSNEFLDDLGHYIRLDGKMDSAYFVGANGENYVDENKNFLLDFLFHQNRYPLFITFIVYEEQAEEYITFLKQNNIDFRLNFLEEKRSYYDFSGKHQYHPPCFTAKIDDSDSLAQLINETYWLPTQNEFYSISFSDNLKFKAEEVIEWLRKRKRSIPTFKIEAETSFITVFHDGAGFYLFSNEEKNFPLDQFIANLPTGTVITQINDTLVDGDDIEEE</sequence>
<proteinExistence type="predicted"/>